<evidence type="ECO:0000313" key="3">
    <source>
        <dbReference type="EMBL" id="TQQ78758.1"/>
    </source>
</evidence>
<gene>
    <name evidence="3" type="ORF">EGH24_13020</name>
</gene>
<keyword evidence="1" id="KW-0732">Signal</keyword>
<dbReference type="EMBL" id="RKLU01000008">
    <property type="protein sequence ID" value="TQQ78758.1"/>
    <property type="molecule type" value="Genomic_DNA"/>
</dbReference>
<name>A0A8J8TAU8_9EURY</name>
<dbReference type="InterPro" id="IPR018470">
    <property type="entry name" value="Metal-bd_Tp34-typ"/>
</dbReference>
<dbReference type="PROSITE" id="PS51257">
    <property type="entry name" value="PROKAR_LIPOPROTEIN"/>
    <property type="match status" value="1"/>
</dbReference>
<dbReference type="OrthoDB" id="156174at2157"/>
<reference evidence="3" key="1">
    <citation type="submission" date="2019-02" db="EMBL/GenBank/DDBJ databases">
        <title>Halonotius sp. a new haloarchaeum isolated from saline soil.</title>
        <authorList>
            <person name="Duran-Viseras A."/>
            <person name="Sanchez-Porro C."/>
            <person name="Ventosa A."/>
        </authorList>
    </citation>
    <scope>NUCLEOTIDE SEQUENCE</scope>
    <source>
        <strain evidence="3">F15B</strain>
    </source>
</reference>
<dbReference type="InterPro" id="IPR038482">
    <property type="entry name" value="Tp34-type_sf"/>
</dbReference>
<dbReference type="Pfam" id="PF10634">
    <property type="entry name" value="Iron_transport"/>
    <property type="match status" value="1"/>
</dbReference>
<dbReference type="Gene3D" id="2.60.40.2480">
    <property type="entry name" value="Periplasmic metal-binding protein Tp34-type"/>
    <property type="match status" value="1"/>
</dbReference>
<protein>
    <submittedName>
        <fullName evidence="3">Iron transporter</fullName>
    </submittedName>
</protein>
<keyword evidence="4" id="KW-1185">Reference proteome</keyword>
<organism evidence="3 4">
    <name type="scientific">Halonotius terrestris</name>
    <dbReference type="NCBI Taxonomy" id="2487750"/>
    <lineage>
        <taxon>Archaea</taxon>
        <taxon>Methanobacteriati</taxon>
        <taxon>Methanobacteriota</taxon>
        <taxon>Stenosarchaea group</taxon>
        <taxon>Halobacteria</taxon>
        <taxon>Halobacteriales</taxon>
        <taxon>Haloferacaceae</taxon>
        <taxon>Halonotius</taxon>
    </lineage>
</organism>
<proteinExistence type="predicted"/>
<evidence type="ECO:0000313" key="4">
    <source>
        <dbReference type="Proteomes" id="UP000705823"/>
    </source>
</evidence>
<accession>A0A8J8TAU8</accession>
<dbReference type="AlphaFoldDB" id="A0A8J8TAU8"/>
<evidence type="ECO:0000256" key="1">
    <source>
        <dbReference type="ARBA" id="ARBA00022729"/>
    </source>
</evidence>
<dbReference type="RefSeq" id="WP_142980582.1">
    <property type="nucleotide sequence ID" value="NZ_RKLU01000008.1"/>
</dbReference>
<dbReference type="InterPro" id="IPR055774">
    <property type="entry name" value="DUF7350"/>
</dbReference>
<evidence type="ECO:0000259" key="2">
    <source>
        <dbReference type="Pfam" id="PF24041"/>
    </source>
</evidence>
<comment type="caution">
    <text evidence="3">The sequence shown here is derived from an EMBL/GenBank/DDBJ whole genome shotgun (WGS) entry which is preliminary data.</text>
</comment>
<dbReference type="Pfam" id="PF24041">
    <property type="entry name" value="DUF7350"/>
    <property type="match status" value="1"/>
</dbReference>
<dbReference type="Proteomes" id="UP000705823">
    <property type="component" value="Unassembled WGS sequence"/>
</dbReference>
<feature type="domain" description="DUF7350" evidence="2">
    <location>
        <begin position="232"/>
        <end position="353"/>
    </location>
</feature>
<sequence length="354" mass="38859">MKRRDAIRAGGSIVASATLAGCLDTLGFQTQSAWRDPPLPSNRPDAVYYPAIVEEMGMYGMKEVPAEGVTFALMFSYPHRFWTVTGSNKQRVVVNSDDSLHLMASLWDTESQTVLPVDISLEVLNDGESVTQRSLWPMLSQTMGFHYGDNFSLPDEGQYTARLSVGPVQARRTGSFESRFENSMETEIDFEFDTTNTYNLDLRRLGTKSGERGAVEPTMEEMPAGRTPMESALPGEIIGAASSGDATFVISYIETASRFGDQSYLAVSPRTPYNRIMLPLMSLSATVVRDGSTVFDDILTETLDPVFGDHYGGTVGQLQSGDTVTVTVDAPPQMSRHDGYETAFFDMPPIEVTV</sequence>